<evidence type="ECO:0000259" key="1">
    <source>
        <dbReference type="PROSITE" id="PS50801"/>
    </source>
</evidence>
<sequence>MSSERLTIGSSAFSNVIILDLRGSLDIYTVSRLKAAIELLSTRSGCDDIVVDCRSLESIDKAGIDYLAATAREFGDNKTLAAAGLDEEKVNPRLLTYLAAHVQLFKNDADALASLLGRQKEYGGGPSDSLLQFNRFLYLFDDNGMWSMPVELESFDEECLYIKPLSILPANIVPTAKMKLRLLSPEGVMVVSTYLNEIRQQDNWTILVLGRPVGSGSVLMRSHERFNIRIIIEYNTFNALASGGSQTKMLSGVSRNISSGGILLETKHPVDEDSYIGMKFRLGKAKVNLAMGVVIRKISLETDESGKPLFSLGVKFTAIHPEDRLTIHSHIMSMRSSGQCQVV</sequence>
<dbReference type="Pfam" id="PF13466">
    <property type="entry name" value="STAS_2"/>
    <property type="match status" value="1"/>
</dbReference>
<evidence type="ECO:0000313" key="2">
    <source>
        <dbReference type="EMBL" id="PKK89456.1"/>
    </source>
</evidence>
<organism evidence="2 3">
    <name type="scientific">Candidatus Wallbacteria bacterium HGW-Wallbacteria-1</name>
    <dbReference type="NCBI Taxonomy" id="2013854"/>
    <lineage>
        <taxon>Bacteria</taxon>
        <taxon>Candidatus Walliibacteriota</taxon>
    </lineage>
</organism>
<dbReference type="Pfam" id="PF07238">
    <property type="entry name" value="PilZ"/>
    <property type="match status" value="1"/>
</dbReference>
<dbReference type="InterPro" id="IPR036513">
    <property type="entry name" value="STAS_dom_sf"/>
</dbReference>
<dbReference type="Gene3D" id="2.40.10.220">
    <property type="entry name" value="predicted glycosyltransferase like domains"/>
    <property type="match status" value="1"/>
</dbReference>
<accession>A0A2N1PM94</accession>
<dbReference type="GO" id="GO:0035438">
    <property type="term" value="F:cyclic-di-GMP binding"/>
    <property type="evidence" value="ECO:0007669"/>
    <property type="project" value="InterPro"/>
</dbReference>
<gene>
    <name evidence="2" type="ORF">CVV64_14345</name>
</gene>
<dbReference type="InterPro" id="IPR002645">
    <property type="entry name" value="STAS_dom"/>
</dbReference>
<proteinExistence type="predicted"/>
<name>A0A2N1PM94_9BACT</name>
<dbReference type="Proteomes" id="UP000233256">
    <property type="component" value="Unassembled WGS sequence"/>
</dbReference>
<reference evidence="2 3" key="1">
    <citation type="journal article" date="2017" name="ISME J.">
        <title>Potential for microbial H2 and metal transformations associated with novel bacteria and archaea in deep terrestrial subsurface sediments.</title>
        <authorList>
            <person name="Hernsdorf A.W."/>
            <person name="Amano Y."/>
            <person name="Miyakawa K."/>
            <person name="Ise K."/>
            <person name="Suzuki Y."/>
            <person name="Anantharaman K."/>
            <person name="Probst A."/>
            <person name="Burstein D."/>
            <person name="Thomas B.C."/>
            <person name="Banfield J.F."/>
        </authorList>
    </citation>
    <scope>NUCLEOTIDE SEQUENCE [LARGE SCALE GENOMIC DNA]</scope>
    <source>
        <strain evidence="2">HGW-Wallbacteria-1</strain>
    </source>
</reference>
<dbReference type="SUPFAM" id="SSF52091">
    <property type="entry name" value="SpoIIaa-like"/>
    <property type="match status" value="1"/>
</dbReference>
<dbReference type="EMBL" id="PGXC01000017">
    <property type="protein sequence ID" value="PKK89456.1"/>
    <property type="molecule type" value="Genomic_DNA"/>
</dbReference>
<dbReference type="Gene3D" id="3.30.750.24">
    <property type="entry name" value="STAS domain"/>
    <property type="match status" value="1"/>
</dbReference>
<dbReference type="PROSITE" id="PS50801">
    <property type="entry name" value="STAS"/>
    <property type="match status" value="1"/>
</dbReference>
<protein>
    <recommendedName>
        <fullName evidence="1">STAS domain-containing protein</fullName>
    </recommendedName>
</protein>
<dbReference type="AlphaFoldDB" id="A0A2N1PM94"/>
<evidence type="ECO:0000313" key="3">
    <source>
        <dbReference type="Proteomes" id="UP000233256"/>
    </source>
</evidence>
<dbReference type="InterPro" id="IPR058548">
    <property type="entry name" value="MlaB-like_STAS"/>
</dbReference>
<comment type="caution">
    <text evidence="2">The sequence shown here is derived from an EMBL/GenBank/DDBJ whole genome shotgun (WGS) entry which is preliminary data.</text>
</comment>
<dbReference type="InterPro" id="IPR009875">
    <property type="entry name" value="PilZ_domain"/>
</dbReference>
<feature type="domain" description="STAS" evidence="1">
    <location>
        <begin position="6"/>
        <end position="115"/>
    </location>
</feature>